<dbReference type="GO" id="GO:0003955">
    <property type="term" value="F:NAD(P)H dehydrogenase (quinone) activity"/>
    <property type="evidence" value="ECO:0007669"/>
    <property type="project" value="TreeGrafter"/>
</dbReference>
<dbReference type="PRINTS" id="PR00368">
    <property type="entry name" value="FADPNR"/>
</dbReference>
<accession>A0A5C4VSW1</accession>
<evidence type="ECO:0000256" key="3">
    <source>
        <dbReference type="ARBA" id="ARBA00022630"/>
    </source>
</evidence>
<dbReference type="RefSeq" id="WP_139634964.1">
    <property type="nucleotide sequence ID" value="NZ_VDLX02000017.1"/>
</dbReference>
<dbReference type="SUPFAM" id="SSF51905">
    <property type="entry name" value="FAD/NAD(P)-binding domain"/>
    <property type="match status" value="1"/>
</dbReference>
<dbReference type="OrthoDB" id="9784880at2"/>
<evidence type="ECO:0000313" key="7">
    <source>
        <dbReference type="EMBL" id="KAB8189984.1"/>
    </source>
</evidence>
<organism evidence="7 8">
    <name type="scientific">Nonomuraea phyllanthi</name>
    <dbReference type="NCBI Taxonomy" id="2219224"/>
    <lineage>
        <taxon>Bacteria</taxon>
        <taxon>Bacillati</taxon>
        <taxon>Actinomycetota</taxon>
        <taxon>Actinomycetes</taxon>
        <taxon>Streptosporangiales</taxon>
        <taxon>Streptosporangiaceae</taxon>
        <taxon>Nonomuraea</taxon>
    </lineage>
</organism>
<comment type="similarity">
    <text evidence="2">Belongs to the NADH dehydrogenase family.</text>
</comment>
<evidence type="ECO:0000256" key="5">
    <source>
        <dbReference type="ARBA" id="ARBA00023002"/>
    </source>
</evidence>
<sequence length="403" mass="42318">MTDILVLGAGYTGVTAAIRVAVRTRRVGGRVRLVNASPRFTQRLRLHQTAAGQRPATRPLSEVVAGTGIELVEGRVTGLDVERREARLADGRVLGYDKLIYALGAVTDASVPGVAEHAYVYDDHAAAVRLAERLDELTAAPMPRTDGLTAGTQATPTPGTGTVVVAGGGLTGVESATEIAEAHPGLRVILLTRGRPGAMMGERARAHLDAALERLGVEVRTGVDITKVLPDGIEQAGGELIHADATLWTAGTRGLPLAEESGLTVDERGRIVVDSALRSVSHPDVYAVGDAAAVTQPYGVLHGTCQGGIPTGLHAADSLAATLRGKAPRAFRFGYVHQPVSLGRKDAVIQFTRPDDSPRRGHLKGRLAVAYKETVSSSPMPTFWLLKHGLVPVRAFALTAGRG</sequence>
<dbReference type="AlphaFoldDB" id="A0A5C4VSW1"/>
<dbReference type="InterPro" id="IPR051169">
    <property type="entry name" value="NADH-Q_oxidoreductase"/>
</dbReference>
<comment type="caution">
    <text evidence="7">The sequence shown here is derived from an EMBL/GenBank/DDBJ whole genome shotgun (WGS) entry which is preliminary data.</text>
</comment>
<proteinExistence type="inferred from homology"/>
<reference evidence="7 8" key="1">
    <citation type="submission" date="2019-10" db="EMBL/GenBank/DDBJ databases">
        <title>Nonomuraea sp. nov., isolated from Phyllanthus amarus.</title>
        <authorList>
            <person name="Klykleung N."/>
            <person name="Tanasupawat S."/>
        </authorList>
    </citation>
    <scope>NUCLEOTIDE SEQUENCE [LARGE SCALE GENOMIC DNA]</scope>
    <source>
        <strain evidence="7 8">PA1-10</strain>
    </source>
</reference>
<dbReference type="GO" id="GO:0019646">
    <property type="term" value="P:aerobic electron transport chain"/>
    <property type="evidence" value="ECO:0007669"/>
    <property type="project" value="TreeGrafter"/>
</dbReference>
<gene>
    <name evidence="7" type="ORF">FH608_036575</name>
</gene>
<evidence type="ECO:0000259" key="6">
    <source>
        <dbReference type="Pfam" id="PF07992"/>
    </source>
</evidence>
<evidence type="ECO:0000256" key="4">
    <source>
        <dbReference type="ARBA" id="ARBA00022827"/>
    </source>
</evidence>
<dbReference type="PANTHER" id="PTHR42913">
    <property type="entry name" value="APOPTOSIS-INDUCING FACTOR 1"/>
    <property type="match status" value="1"/>
</dbReference>
<keyword evidence="3" id="KW-0285">Flavoprotein</keyword>
<dbReference type="EMBL" id="VDLX02000017">
    <property type="protein sequence ID" value="KAB8189984.1"/>
    <property type="molecule type" value="Genomic_DNA"/>
</dbReference>
<dbReference type="PANTHER" id="PTHR42913:SF3">
    <property type="entry name" value="64 KDA MITOCHONDRIAL NADH DEHYDROGENASE (EUROFUNG)"/>
    <property type="match status" value="1"/>
</dbReference>
<evidence type="ECO:0000256" key="1">
    <source>
        <dbReference type="ARBA" id="ARBA00001974"/>
    </source>
</evidence>
<evidence type="ECO:0000313" key="8">
    <source>
        <dbReference type="Proteomes" id="UP000312512"/>
    </source>
</evidence>
<dbReference type="Pfam" id="PF07992">
    <property type="entry name" value="Pyr_redox_2"/>
    <property type="match status" value="1"/>
</dbReference>
<feature type="domain" description="FAD/NAD(P)-binding" evidence="6">
    <location>
        <begin position="3"/>
        <end position="296"/>
    </location>
</feature>
<evidence type="ECO:0000256" key="2">
    <source>
        <dbReference type="ARBA" id="ARBA00005272"/>
    </source>
</evidence>
<keyword evidence="8" id="KW-1185">Reference proteome</keyword>
<keyword evidence="5" id="KW-0560">Oxidoreductase</keyword>
<comment type="cofactor">
    <cofactor evidence="1">
        <name>FAD</name>
        <dbReference type="ChEBI" id="CHEBI:57692"/>
    </cofactor>
</comment>
<dbReference type="Proteomes" id="UP000312512">
    <property type="component" value="Unassembled WGS sequence"/>
</dbReference>
<keyword evidence="4" id="KW-0274">FAD</keyword>
<name>A0A5C4VSW1_9ACTN</name>
<dbReference type="InterPro" id="IPR023753">
    <property type="entry name" value="FAD/NAD-binding_dom"/>
</dbReference>
<dbReference type="PRINTS" id="PR00411">
    <property type="entry name" value="PNDRDTASEI"/>
</dbReference>
<dbReference type="Gene3D" id="3.50.50.100">
    <property type="match status" value="1"/>
</dbReference>
<protein>
    <submittedName>
        <fullName evidence="7">FAD-dependent oxidoreductase</fullName>
    </submittedName>
</protein>
<dbReference type="InterPro" id="IPR036188">
    <property type="entry name" value="FAD/NAD-bd_sf"/>
</dbReference>